<name>A0A1H6Z701_9GAMM</name>
<organism evidence="1 2">
    <name type="scientific">Azotobacter beijerinckii</name>
    <dbReference type="NCBI Taxonomy" id="170623"/>
    <lineage>
        <taxon>Bacteria</taxon>
        <taxon>Pseudomonadati</taxon>
        <taxon>Pseudomonadota</taxon>
        <taxon>Gammaproteobacteria</taxon>
        <taxon>Pseudomonadales</taxon>
        <taxon>Pseudomonadaceae</taxon>
        <taxon>Azotobacter</taxon>
    </lineage>
</organism>
<dbReference type="EMBL" id="FNYO01000124">
    <property type="protein sequence ID" value="SEJ47764.1"/>
    <property type="molecule type" value="Genomic_DNA"/>
</dbReference>
<dbReference type="STRING" id="170623.SAMN04244579_04536"/>
<accession>A0A1H6Z701</accession>
<dbReference type="InterPro" id="IPR005564">
    <property type="entry name" value="Major_capsid_GpE"/>
</dbReference>
<protein>
    <submittedName>
        <fullName evidence="1">Phage major capsid protein E</fullName>
    </submittedName>
</protein>
<reference evidence="1 2" key="1">
    <citation type="submission" date="2016-10" db="EMBL/GenBank/DDBJ databases">
        <authorList>
            <person name="de Groot N.N."/>
        </authorList>
    </citation>
    <scope>NUCLEOTIDE SEQUENCE [LARGE SCALE GENOMIC DNA]</scope>
    <source>
        <strain evidence="1 2">DSM 1041</strain>
    </source>
</reference>
<dbReference type="AlphaFoldDB" id="A0A1H6Z701"/>
<evidence type="ECO:0000313" key="2">
    <source>
        <dbReference type="Proteomes" id="UP000199005"/>
    </source>
</evidence>
<evidence type="ECO:0000313" key="1">
    <source>
        <dbReference type="EMBL" id="SEJ47764.1"/>
    </source>
</evidence>
<gene>
    <name evidence="1" type="ORF">SAMN04244579_04536</name>
</gene>
<dbReference type="Proteomes" id="UP000199005">
    <property type="component" value="Unassembled WGS sequence"/>
</dbReference>
<sequence length="369" mass="40709">MLRHPFRIYDTARLTIILTFKTAPVAVFSFPENDMPSLDIFNDDAFSAVSLTNAINTSPEGQRVPALLDALFEEEGVNTTSVFIERENDSLALVPAGERGAPAEVTTGAQRDVIPFKTLHLPTRSTIRADEVQGIRAFGTESELETVMELVGKRLAKQRKRLEATIRFQRAGAITGKIYDADGQRLLLDLHRQFGIGQQSHAMALGSDATKVLGEIVEAKRKAEDAIADSGIITGWLAVCGRGFWDAFTGHKSTTDAWNRYQDGQFLRTDMRPMGFQFGGVEWQEFYGKVGDVEFIGTDDAYLIPLGVDGLLVTKYAPADYMDTVNTMGQKFYASQEPLPHNKGVDLESQSNPLSICTRPRAIIKLGRA</sequence>
<dbReference type="Pfam" id="PF03864">
    <property type="entry name" value="Phage_cap_E"/>
    <property type="match status" value="1"/>
</dbReference>
<proteinExistence type="predicted"/>